<dbReference type="Gene3D" id="3.50.50.60">
    <property type="entry name" value="FAD/NAD(P)-binding domain"/>
    <property type="match status" value="2"/>
</dbReference>
<dbReference type="InterPro" id="IPR036188">
    <property type="entry name" value="FAD/NAD-bd_sf"/>
</dbReference>
<keyword evidence="4" id="KW-0732">Signal</keyword>
<keyword evidence="2" id="KW-0285">Flavoprotein</keyword>
<dbReference type="InterPro" id="IPR050097">
    <property type="entry name" value="Ferredoxin-NADP_redctase_2"/>
</dbReference>
<feature type="chain" id="PRO_5002241501" description="FAD/NAD(P)-binding domain-containing protein" evidence="4">
    <location>
        <begin position="22"/>
        <end position="394"/>
    </location>
</feature>
<evidence type="ECO:0000259" key="5">
    <source>
        <dbReference type="Pfam" id="PF07992"/>
    </source>
</evidence>
<evidence type="ECO:0000313" key="6">
    <source>
        <dbReference type="EMBL" id="KIW59290.1"/>
    </source>
</evidence>
<dbReference type="RefSeq" id="XP_013319874.1">
    <property type="nucleotide sequence ID" value="XM_013464420.1"/>
</dbReference>
<dbReference type="InterPro" id="IPR023753">
    <property type="entry name" value="FAD/NAD-binding_dom"/>
</dbReference>
<evidence type="ECO:0000256" key="1">
    <source>
        <dbReference type="ARBA" id="ARBA00009333"/>
    </source>
</evidence>
<dbReference type="STRING" id="348802.A0A0D2EX07"/>
<keyword evidence="3" id="KW-0560">Oxidoreductase</keyword>
<gene>
    <name evidence="6" type="ORF">PV05_03747</name>
</gene>
<accession>A0A0D2EX07</accession>
<dbReference type="Proteomes" id="UP000054342">
    <property type="component" value="Unassembled WGS sequence"/>
</dbReference>
<dbReference type="AlphaFoldDB" id="A0A0D2EX07"/>
<dbReference type="PANTHER" id="PTHR48105">
    <property type="entry name" value="THIOREDOXIN REDUCTASE 1-RELATED-RELATED"/>
    <property type="match status" value="1"/>
</dbReference>
<dbReference type="GeneID" id="25325655"/>
<organism evidence="6 7">
    <name type="scientific">Exophiala xenobiotica</name>
    <dbReference type="NCBI Taxonomy" id="348802"/>
    <lineage>
        <taxon>Eukaryota</taxon>
        <taxon>Fungi</taxon>
        <taxon>Dikarya</taxon>
        <taxon>Ascomycota</taxon>
        <taxon>Pezizomycotina</taxon>
        <taxon>Eurotiomycetes</taxon>
        <taxon>Chaetothyriomycetidae</taxon>
        <taxon>Chaetothyriales</taxon>
        <taxon>Herpotrichiellaceae</taxon>
        <taxon>Exophiala</taxon>
    </lineage>
</organism>
<protein>
    <recommendedName>
        <fullName evidence="5">FAD/NAD(P)-binding domain-containing protein</fullName>
    </recommendedName>
</protein>
<dbReference type="PRINTS" id="PR00368">
    <property type="entry name" value="FADPNR"/>
</dbReference>
<sequence>MLPSPIHFFALLLTLPFAVLSSPVPWQANQDASHYDVLIVGGGPAGLSALSGLARVRRKALLIDSGEYRNLLTRHAHDIIGSDGVTPAYFRAKAREQISLYPTASMKNGTVTDIQQVNNSCFAITDADGNQYTSRKVVLATGMKDVIPSTPGIDENWARGIYWCPWCDGYEHRDQPLGLLGTLDKVPGLIREIETLNTDLIAFVNGTLTPANMAALTATEPDWEKLVKAYNVQIENRTITEIRRLQDGGIVKSAVDKAEYDKFMVYLDDGTAIERAAFFAGFESVQRSDLGRKLGVTLVNDKSLLANFTAGMVTNIAGVYAVGDANSDGSTNVPHAMWSGKRAAVQCHITMAEEDAESAIAQAGAKAKRGAVTRRDVEESLLEFIGKDIEGLWR</sequence>
<feature type="signal peptide" evidence="4">
    <location>
        <begin position="1"/>
        <end position="21"/>
    </location>
</feature>
<name>A0A0D2EX07_9EURO</name>
<dbReference type="GO" id="GO:0097237">
    <property type="term" value="P:cellular response to toxic substance"/>
    <property type="evidence" value="ECO:0007669"/>
    <property type="project" value="UniProtKB-ARBA"/>
</dbReference>
<reference evidence="6 7" key="1">
    <citation type="submission" date="2015-01" db="EMBL/GenBank/DDBJ databases">
        <title>The Genome Sequence of Exophiala xenobiotica CBS118157.</title>
        <authorList>
            <consortium name="The Broad Institute Genomics Platform"/>
            <person name="Cuomo C."/>
            <person name="de Hoog S."/>
            <person name="Gorbushina A."/>
            <person name="Stielow B."/>
            <person name="Teixiera M."/>
            <person name="Abouelleil A."/>
            <person name="Chapman S.B."/>
            <person name="Priest M."/>
            <person name="Young S.K."/>
            <person name="Wortman J."/>
            <person name="Nusbaum C."/>
            <person name="Birren B."/>
        </authorList>
    </citation>
    <scope>NUCLEOTIDE SEQUENCE [LARGE SCALE GENOMIC DNA]</scope>
    <source>
        <strain evidence="6 7">CBS 118157</strain>
    </source>
</reference>
<evidence type="ECO:0000313" key="7">
    <source>
        <dbReference type="Proteomes" id="UP000054342"/>
    </source>
</evidence>
<comment type="similarity">
    <text evidence="1">Belongs to the class-II pyridine nucleotide-disulfide oxidoreductase family.</text>
</comment>
<dbReference type="OrthoDB" id="4570620at2759"/>
<evidence type="ECO:0000256" key="2">
    <source>
        <dbReference type="ARBA" id="ARBA00022630"/>
    </source>
</evidence>
<dbReference type="PRINTS" id="PR00469">
    <property type="entry name" value="PNDRDTASEII"/>
</dbReference>
<dbReference type="HOGENOM" id="CLU_031864_5_0_1"/>
<keyword evidence="7" id="KW-1185">Reference proteome</keyword>
<feature type="domain" description="FAD/NAD(P)-binding" evidence="5">
    <location>
        <begin position="35"/>
        <end position="176"/>
    </location>
</feature>
<dbReference type="SUPFAM" id="SSF51905">
    <property type="entry name" value="FAD/NAD(P)-binding domain"/>
    <property type="match status" value="1"/>
</dbReference>
<dbReference type="Pfam" id="PF07992">
    <property type="entry name" value="Pyr_redox_2"/>
    <property type="match status" value="1"/>
</dbReference>
<dbReference type="EMBL" id="KN847318">
    <property type="protein sequence ID" value="KIW59290.1"/>
    <property type="molecule type" value="Genomic_DNA"/>
</dbReference>
<evidence type="ECO:0000256" key="3">
    <source>
        <dbReference type="ARBA" id="ARBA00023002"/>
    </source>
</evidence>
<evidence type="ECO:0000256" key="4">
    <source>
        <dbReference type="SAM" id="SignalP"/>
    </source>
</evidence>
<dbReference type="GO" id="GO:0016491">
    <property type="term" value="F:oxidoreductase activity"/>
    <property type="evidence" value="ECO:0007669"/>
    <property type="project" value="UniProtKB-KW"/>
</dbReference>
<proteinExistence type="inferred from homology"/>